<dbReference type="InterPro" id="IPR041973">
    <property type="entry name" value="KOW_Spt5_1"/>
</dbReference>
<dbReference type="SUPFAM" id="SSF50104">
    <property type="entry name" value="Translation proteins SH3-like domain"/>
    <property type="match status" value="1"/>
</dbReference>
<dbReference type="Gramene" id="Mp5g05230.1">
    <property type="protein sequence ID" value="Mp5g05230.1.cds"/>
    <property type="gene ID" value="Mp5g05230"/>
</dbReference>
<feature type="chain" id="PRO_5015350478" description="Transcription elongation factor SPT5" evidence="7">
    <location>
        <begin position="26"/>
        <end position="415"/>
    </location>
</feature>
<dbReference type="GO" id="GO:0006368">
    <property type="term" value="P:transcription elongation by RNA polymerase II"/>
    <property type="evidence" value="ECO:0000318"/>
    <property type="project" value="GO_Central"/>
</dbReference>
<dbReference type="OrthoDB" id="28901at2759"/>
<dbReference type="CDD" id="cd09888">
    <property type="entry name" value="NGN_Euk"/>
    <property type="match status" value="1"/>
</dbReference>
<keyword evidence="7" id="KW-0732">Signal</keyword>
<protein>
    <recommendedName>
        <fullName evidence="3">Transcription elongation factor SPT5</fullName>
    </recommendedName>
    <alternativeName>
        <fullName evidence="4">Transcription elongation factor spt5</fullName>
    </alternativeName>
</protein>
<evidence type="ECO:0000256" key="3">
    <source>
        <dbReference type="ARBA" id="ARBA00020181"/>
    </source>
</evidence>
<dbReference type="GO" id="GO:0032784">
    <property type="term" value="P:regulation of DNA-templated transcription elongation"/>
    <property type="evidence" value="ECO:0007669"/>
    <property type="project" value="InterPro"/>
</dbReference>
<reference evidence="10" key="1">
    <citation type="journal article" date="2017" name="Cell">
        <title>Insights into land plant evolution garnered from the Marchantia polymorpha genome.</title>
        <authorList>
            <person name="Bowman J.L."/>
            <person name="Kohchi T."/>
            <person name="Yamato K.T."/>
            <person name="Jenkins J."/>
            <person name="Shu S."/>
            <person name="Ishizaki K."/>
            <person name="Yamaoka S."/>
            <person name="Nishihama R."/>
            <person name="Nakamura Y."/>
            <person name="Berger F."/>
            <person name="Adam C."/>
            <person name="Aki S.S."/>
            <person name="Althoff F."/>
            <person name="Araki T."/>
            <person name="Arteaga-Vazquez M.A."/>
            <person name="Balasubrmanian S."/>
            <person name="Barry K."/>
            <person name="Bauer D."/>
            <person name="Boehm C.R."/>
            <person name="Briginshaw L."/>
            <person name="Caballero-Perez J."/>
            <person name="Catarino B."/>
            <person name="Chen F."/>
            <person name="Chiyoda S."/>
            <person name="Chovatia M."/>
            <person name="Davies K.M."/>
            <person name="Delmans M."/>
            <person name="Demura T."/>
            <person name="Dierschke T."/>
            <person name="Dolan L."/>
            <person name="Dorantes-Acosta A.E."/>
            <person name="Eklund D.M."/>
            <person name="Florent S.N."/>
            <person name="Flores-Sandoval E."/>
            <person name="Fujiyama A."/>
            <person name="Fukuzawa H."/>
            <person name="Galik B."/>
            <person name="Grimanelli D."/>
            <person name="Grimwood J."/>
            <person name="Grossniklaus U."/>
            <person name="Hamada T."/>
            <person name="Haseloff J."/>
            <person name="Hetherington A.J."/>
            <person name="Higo A."/>
            <person name="Hirakawa Y."/>
            <person name="Hundley H.N."/>
            <person name="Ikeda Y."/>
            <person name="Inoue K."/>
            <person name="Inoue S.I."/>
            <person name="Ishida S."/>
            <person name="Jia Q."/>
            <person name="Kakita M."/>
            <person name="Kanazawa T."/>
            <person name="Kawai Y."/>
            <person name="Kawashima T."/>
            <person name="Kennedy M."/>
            <person name="Kinose K."/>
            <person name="Kinoshita T."/>
            <person name="Kohara Y."/>
            <person name="Koide E."/>
            <person name="Komatsu K."/>
            <person name="Kopischke S."/>
            <person name="Kubo M."/>
            <person name="Kyozuka J."/>
            <person name="Lagercrantz U."/>
            <person name="Lin S.S."/>
            <person name="Lindquist E."/>
            <person name="Lipzen A.M."/>
            <person name="Lu C.W."/>
            <person name="De Luna E."/>
            <person name="Martienssen R.A."/>
            <person name="Minamino N."/>
            <person name="Mizutani M."/>
            <person name="Mizutani M."/>
            <person name="Mochizuki N."/>
            <person name="Monte I."/>
            <person name="Mosher R."/>
            <person name="Nagasaki H."/>
            <person name="Nakagami H."/>
            <person name="Naramoto S."/>
            <person name="Nishitani K."/>
            <person name="Ohtani M."/>
            <person name="Okamoto T."/>
            <person name="Okumura M."/>
            <person name="Phillips J."/>
            <person name="Pollak B."/>
            <person name="Reinders A."/>
            <person name="Rovekamp M."/>
            <person name="Sano R."/>
            <person name="Sawa S."/>
            <person name="Schmid M.W."/>
            <person name="Shirakawa M."/>
            <person name="Solano R."/>
            <person name="Spunde A."/>
            <person name="Suetsugu N."/>
            <person name="Sugano S."/>
            <person name="Sugiyama A."/>
            <person name="Sun R."/>
            <person name="Suzuki Y."/>
            <person name="Takenaka M."/>
            <person name="Takezawa D."/>
            <person name="Tomogane H."/>
            <person name="Tsuzuki M."/>
            <person name="Ueda T."/>
            <person name="Umeda M."/>
            <person name="Ward J.M."/>
            <person name="Watanabe Y."/>
            <person name="Yazaki K."/>
            <person name="Yokoyama R."/>
            <person name="Yoshitake Y."/>
            <person name="Yotsui I."/>
            <person name="Zachgo S."/>
            <person name="Schmutz J."/>
        </authorList>
    </citation>
    <scope>NUCLEOTIDE SEQUENCE [LARGE SCALE GENOMIC DNA]</scope>
    <source>
        <strain evidence="10">Tak-1</strain>
    </source>
</reference>
<dbReference type="InterPro" id="IPR000782">
    <property type="entry name" value="FAS1_domain"/>
</dbReference>
<evidence type="ECO:0000256" key="2">
    <source>
        <dbReference type="ARBA" id="ARBA00006956"/>
    </source>
</evidence>
<evidence type="ECO:0000259" key="8">
    <source>
        <dbReference type="PROSITE" id="PS50213"/>
    </source>
</evidence>
<dbReference type="InterPro" id="IPR036735">
    <property type="entry name" value="NGN_dom_sf"/>
</dbReference>
<sequence>MGPRRAARSGLMALALLCCMVGTFSQSTQKFNITKMLAGQPRFSVLREMLSSLGVAAEINGRKSVTLLAPANNVMRAFRTNNNKTDAIKITDLLRFHVLLTYFDIAELRALKTTNYTSVTTLLQTTGRASGNNGFVNIYSLKSRVKLYQKFIQQRYGRQEYEEFDEAETTDVEQQALLPSVRYPKLWMVKCQIGHEREASIGLMQKFMDMDMQGKPLLIKSAIALDHLKGYLYVESEKEAYVRESIRGMRVIFQREVKLVPIKEMTDVLSVEKKSVDIDTWVRVKNGVYKGDLAKVVDVDHVRQRATIKLIPRVDLQALALKMNEGSIKGSKDDAKNRPRPAPRFINVQELQDLKISIERKRDPNHAGEYFEFFDGMQFKDGYLYKGVSLKSIDSNGVLGLELAHVDTSERARIL</sequence>
<dbReference type="Gene3D" id="2.30.30.30">
    <property type="match status" value="1"/>
</dbReference>
<dbReference type="PANTHER" id="PTHR11125">
    <property type="entry name" value="SUPPRESSOR OF TY 5"/>
    <property type="match status" value="1"/>
</dbReference>
<dbReference type="InterPro" id="IPR006645">
    <property type="entry name" value="NGN-like_dom"/>
</dbReference>
<dbReference type="InterPro" id="IPR036378">
    <property type="entry name" value="FAS1_dom_sf"/>
</dbReference>
<evidence type="ECO:0000313" key="10">
    <source>
        <dbReference type="Proteomes" id="UP000244005"/>
    </source>
</evidence>
<dbReference type="Gene3D" id="2.30.180.10">
    <property type="entry name" value="FAS1 domain"/>
    <property type="match status" value="1"/>
</dbReference>
<comment type="subcellular location">
    <subcellularLocation>
        <location evidence="1">Nucleus</location>
    </subcellularLocation>
</comment>
<dbReference type="InterPro" id="IPR039385">
    <property type="entry name" value="NGN_Euk"/>
</dbReference>
<dbReference type="Pfam" id="PF23042">
    <property type="entry name" value="KOW1_SPT5"/>
    <property type="match status" value="1"/>
</dbReference>
<comment type="similarity">
    <text evidence="2">Belongs to the SPT5 family.</text>
</comment>
<dbReference type="CDD" id="cd06081">
    <property type="entry name" value="KOW_Spt5_1"/>
    <property type="match status" value="1"/>
</dbReference>
<dbReference type="SMART" id="SM00738">
    <property type="entry name" value="NGN"/>
    <property type="match status" value="1"/>
</dbReference>
<dbReference type="InterPro" id="IPR014722">
    <property type="entry name" value="Rib_uL2_dom2"/>
</dbReference>
<dbReference type="Pfam" id="PF02469">
    <property type="entry name" value="Fasciclin"/>
    <property type="match status" value="1"/>
</dbReference>
<dbReference type="GO" id="GO:0003729">
    <property type="term" value="F:mRNA binding"/>
    <property type="evidence" value="ECO:0000318"/>
    <property type="project" value="GO_Central"/>
</dbReference>
<dbReference type="Pfam" id="PF03439">
    <property type="entry name" value="Spt5-NGN"/>
    <property type="match status" value="1"/>
</dbReference>
<dbReference type="InterPro" id="IPR039659">
    <property type="entry name" value="SPT5"/>
</dbReference>
<dbReference type="PANTHER" id="PTHR11125:SF7">
    <property type="entry name" value="TRANSCRIPTION ELONGATION FACTOR SPT5"/>
    <property type="match status" value="1"/>
</dbReference>
<gene>
    <name evidence="9" type="ORF">MARPO_0027s0103</name>
</gene>
<keyword evidence="6" id="KW-0539">Nucleus</keyword>
<feature type="signal peptide" evidence="7">
    <location>
        <begin position="1"/>
        <end position="25"/>
    </location>
</feature>
<evidence type="ECO:0000256" key="4">
    <source>
        <dbReference type="ARBA" id="ARBA00021370"/>
    </source>
</evidence>
<evidence type="ECO:0000256" key="5">
    <source>
        <dbReference type="ARBA" id="ARBA00023163"/>
    </source>
</evidence>
<evidence type="ECO:0000256" key="6">
    <source>
        <dbReference type="ARBA" id="ARBA00023242"/>
    </source>
</evidence>
<feature type="domain" description="FAS1" evidence="8">
    <location>
        <begin position="30"/>
        <end position="122"/>
    </location>
</feature>
<dbReference type="GO" id="GO:0006357">
    <property type="term" value="P:regulation of transcription by RNA polymerase II"/>
    <property type="evidence" value="ECO:0007669"/>
    <property type="project" value="InterPro"/>
</dbReference>
<dbReference type="InterPro" id="IPR005100">
    <property type="entry name" value="NGN-domain"/>
</dbReference>
<dbReference type="Gene3D" id="3.30.70.940">
    <property type="entry name" value="NusG, N-terminal domain"/>
    <property type="match status" value="1"/>
</dbReference>
<keyword evidence="5" id="KW-0804">Transcription</keyword>
<dbReference type="Proteomes" id="UP000244005">
    <property type="component" value="Unassembled WGS sequence"/>
</dbReference>
<name>A0A2R6XA64_MARPO</name>
<dbReference type="EMBL" id="KZ772699">
    <property type="protein sequence ID" value="PTQ42994.1"/>
    <property type="molecule type" value="Genomic_DNA"/>
</dbReference>
<accession>A0A2R6XA64</accession>
<dbReference type="PROSITE" id="PS50213">
    <property type="entry name" value="FAS1"/>
    <property type="match status" value="1"/>
</dbReference>
<evidence type="ECO:0000313" key="9">
    <source>
        <dbReference type="EMBL" id="PTQ42994.1"/>
    </source>
</evidence>
<evidence type="ECO:0000256" key="7">
    <source>
        <dbReference type="SAM" id="SignalP"/>
    </source>
</evidence>
<organism evidence="9 10">
    <name type="scientific">Marchantia polymorpha</name>
    <name type="common">Common liverwort</name>
    <name type="synonym">Marchantia aquatica</name>
    <dbReference type="NCBI Taxonomy" id="3197"/>
    <lineage>
        <taxon>Eukaryota</taxon>
        <taxon>Viridiplantae</taxon>
        <taxon>Streptophyta</taxon>
        <taxon>Embryophyta</taxon>
        <taxon>Marchantiophyta</taxon>
        <taxon>Marchantiopsida</taxon>
        <taxon>Marchantiidae</taxon>
        <taxon>Marchantiales</taxon>
        <taxon>Marchantiaceae</taxon>
        <taxon>Marchantia</taxon>
    </lineage>
</organism>
<dbReference type="InterPro" id="IPR008991">
    <property type="entry name" value="Translation_prot_SH3-like_sf"/>
</dbReference>
<dbReference type="GO" id="GO:0032044">
    <property type="term" value="C:DSIF complex"/>
    <property type="evidence" value="ECO:0000318"/>
    <property type="project" value="GO_Central"/>
</dbReference>
<dbReference type="AlphaFoldDB" id="A0A2R6XA64"/>
<dbReference type="FunFam" id="3.30.70.940:FF:000005">
    <property type="entry name" value="Transcription elongation factor SPT5"/>
    <property type="match status" value="1"/>
</dbReference>
<evidence type="ECO:0000256" key="1">
    <source>
        <dbReference type="ARBA" id="ARBA00004123"/>
    </source>
</evidence>
<proteinExistence type="inferred from homology"/>
<dbReference type="SUPFAM" id="SSF82153">
    <property type="entry name" value="FAS1 domain"/>
    <property type="match status" value="1"/>
</dbReference>
<keyword evidence="10" id="KW-1185">Reference proteome</keyword>